<sequence>MNGQLVGNLLELFSPPQRKSTIVLLSSSLLLCLWRAFGSRAFYTDYLASHFVLAGDMVATAGWYEIAMCFLLLGLIPMVIVKLVLRESLSDYGVRVGNIGPGIVFVLAAAPIIVLIGYAFSPLAAFAAEYPLNRHAGVSTQAFLVHAASLLFFYIGWEFHFRGFLQSGLTPSSGWASAVCIQTMAATLAHIGKPSIELLACIPASLFWGLLVIRTKSLWAGVLQHWALGVSLDYFLSFRA</sequence>
<evidence type="ECO:0000256" key="1">
    <source>
        <dbReference type="SAM" id="Phobius"/>
    </source>
</evidence>
<dbReference type="RefSeq" id="WP_145093601.1">
    <property type="nucleotide sequence ID" value="NZ_CP036274.1"/>
</dbReference>
<evidence type="ECO:0000259" key="2">
    <source>
        <dbReference type="Pfam" id="PF02517"/>
    </source>
</evidence>
<organism evidence="3 4">
    <name type="scientific">Anatilimnocola aggregata</name>
    <dbReference type="NCBI Taxonomy" id="2528021"/>
    <lineage>
        <taxon>Bacteria</taxon>
        <taxon>Pseudomonadati</taxon>
        <taxon>Planctomycetota</taxon>
        <taxon>Planctomycetia</taxon>
        <taxon>Pirellulales</taxon>
        <taxon>Pirellulaceae</taxon>
        <taxon>Anatilimnocola</taxon>
    </lineage>
</organism>
<keyword evidence="1" id="KW-0472">Membrane</keyword>
<dbReference type="AlphaFoldDB" id="A0A517YH78"/>
<proteinExistence type="predicted"/>
<reference evidence="3 4" key="1">
    <citation type="submission" date="2019-02" db="EMBL/GenBank/DDBJ databases">
        <title>Deep-cultivation of Planctomycetes and their phenomic and genomic characterization uncovers novel biology.</title>
        <authorList>
            <person name="Wiegand S."/>
            <person name="Jogler M."/>
            <person name="Boedeker C."/>
            <person name="Pinto D."/>
            <person name="Vollmers J."/>
            <person name="Rivas-Marin E."/>
            <person name="Kohn T."/>
            <person name="Peeters S.H."/>
            <person name="Heuer A."/>
            <person name="Rast P."/>
            <person name="Oberbeckmann S."/>
            <person name="Bunk B."/>
            <person name="Jeske O."/>
            <person name="Meyerdierks A."/>
            <person name="Storesund J.E."/>
            <person name="Kallscheuer N."/>
            <person name="Luecker S."/>
            <person name="Lage O.M."/>
            <person name="Pohl T."/>
            <person name="Merkel B.J."/>
            <person name="Hornburger P."/>
            <person name="Mueller R.-W."/>
            <person name="Bruemmer F."/>
            <person name="Labrenz M."/>
            <person name="Spormann A.M."/>
            <person name="Op den Camp H."/>
            <person name="Overmann J."/>
            <person name="Amann R."/>
            <person name="Jetten M.S.M."/>
            <person name="Mascher T."/>
            <person name="Medema M.H."/>
            <person name="Devos D.P."/>
            <person name="Kaster A.-K."/>
            <person name="Ovreas L."/>
            <person name="Rohde M."/>
            <person name="Galperin M.Y."/>
            <person name="Jogler C."/>
        </authorList>
    </citation>
    <scope>NUCLEOTIDE SEQUENCE [LARGE SCALE GENOMIC DNA]</scope>
    <source>
        <strain evidence="3 4">ETA_A8</strain>
    </source>
</reference>
<feature type="transmembrane region" description="Helical" evidence="1">
    <location>
        <begin position="97"/>
        <end position="120"/>
    </location>
</feature>
<keyword evidence="1" id="KW-0812">Transmembrane</keyword>
<protein>
    <submittedName>
        <fullName evidence="3">CAAX amino terminal protease self-immunity</fullName>
    </submittedName>
</protein>
<name>A0A517YH78_9BACT</name>
<dbReference type="GO" id="GO:0080120">
    <property type="term" value="P:CAAX-box protein maturation"/>
    <property type="evidence" value="ECO:0007669"/>
    <property type="project" value="UniProtKB-ARBA"/>
</dbReference>
<dbReference type="KEGG" id="aagg:ETAA8_46980"/>
<evidence type="ECO:0000313" key="4">
    <source>
        <dbReference type="Proteomes" id="UP000315017"/>
    </source>
</evidence>
<keyword evidence="4" id="KW-1185">Reference proteome</keyword>
<feature type="domain" description="CAAX prenyl protease 2/Lysostaphin resistance protein A-like" evidence="2">
    <location>
        <begin position="143"/>
        <end position="227"/>
    </location>
</feature>
<dbReference type="GO" id="GO:0006508">
    <property type="term" value="P:proteolysis"/>
    <property type="evidence" value="ECO:0007669"/>
    <property type="project" value="UniProtKB-KW"/>
</dbReference>
<dbReference type="OrthoDB" id="282862at2"/>
<feature type="transmembrane region" description="Helical" evidence="1">
    <location>
        <begin position="62"/>
        <end position="85"/>
    </location>
</feature>
<keyword evidence="3" id="KW-0645">Protease</keyword>
<keyword evidence="1" id="KW-1133">Transmembrane helix</keyword>
<gene>
    <name evidence="3" type="ORF">ETAA8_46980</name>
</gene>
<dbReference type="EMBL" id="CP036274">
    <property type="protein sequence ID" value="QDU29584.1"/>
    <property type="molecule type" value="Genomic_DNA"/>
</dbReference>
<evidence type="ECO:0000313" key="3">
    <source>
        <dbReference type="EMBL" id="QDU29584.1"/>
    </source>
</evidence>
<dbReference type="GO" id="GO:0004175">
    <property type="term" value="F:endopeptidase activity"/>
    <property type="evidence" value="ECO:0007669"/>
    <property type="project" value="UniProtKB-ARBA"/>
</dbReference>
<dbReference type="Pfam" id="PF02517">
    <property type="entry name" value="Rce1-like"/>
    <property type="match status" value="1"/>
</dbReference>
<dbReference type="InterPro" id="IPR003675">
    <property type="entry name" value="Rce1/LyrA-like_dom"/>
</dbReference>
<keyword evidence="3" id="KW-0378">Hydrolase</keyword>
<feature type="transmembrane region" description="Helical" evidence="1">
    <location>
        <begin position="140"/>
        <end position="157"/>
    </location>
</feature>
<accession>A0A517YH78</accession>
<dbReference type="Proteomes" id="UP000315017">
    <property type="component" value="Chromosome"/>
</dbReference>